<dbReference type="Proteomes" id="UP000240481">
    <property type="component" value="Unassembled WGS sequence"/>
</dbReference>
<gene>
    <name evidence="2" type="ORF">C9I94_09135</name>
</gene>
<proteinExistence type="predicted"/>
<dbReference type="RefSeq" id="WP_048897814.1">
    <property type="nucleotide sequence ID" value="NZ_AP024853.1"/>
</dbReference>
<dbReference type="OrthoDB" id="9888318at2"/>
<keyword evidence="1" id="KW-0732">Signal</keyword>
<dbReference type="AlphaFoldDB" id="A0A0J8Y1L9"/>
<protein>
    <recommendedName>
        <fullName evidence="4">Lipoprotein</fullName>
    </recommendedName>
</protein>
<organism evidence="2 3">
    <name type="scientific">Photobacterium swingsii</name>
    <dbReference type="NCBI Taxonomy" id="680026"/>
    <lineage>
        <taxon>Bacteria</taxon>
        <taxon>Pseudomonadati</taxon>
        <taxon>Pseudomonadota</taxon>
        <taxon>Gammaproteobacteria</taxon>
        <taxon>Vibrionales</taxon>
        <taxon>Vibrionaceae</taxon>
        <taxon>Photobacterium</taxon>
    </lineage>
</organism>
<comment type="caution">
    <text evidence="2">The sequence shown here is derived from an EMBL/GenBank/DDBJ whole genome shotgun (WGS) entry which is preliminary data.</text>
</comment>
<dbReference type="EMBL" id="PYLZ01000004">
    <property type="protein sequence ID" value="PSW24965.1"/>
    <property type="molecule type" value="Genomic_DNA"/>
</dbReference>
<dbReference type="PROSITE" id="PS51257">
    <property type="entry name" value="PROKAR_LIPOPROTEIN"/>
    <property type="match status" value="1"/>
</dbReference>
<evidence type="ECO:0008006" key="4">
    <source>
        <dbReference type="Google" id="ProtNLM"/>
    </source>
</evidence>
<sequence>MRILKLALCTFTLVLLSGCVQTLESRGRLYKPQSAIVSIYDVSEVTTPYKKALDCTYSVVGDSTAISRSSNWRKDEEQKFSLTYNVKTLGGAYGLFKEDWSVSVYVRGNRLILRYTKQSNLSASSFDNTHFVYKDEETMVKQSSIKFYQCVSDRI</sequence>
<name>A0A0J8Y1L9_9GAMM</name>
<feature type="chain" id="PRO_5030009284" description="Lipoprotein" evidence="1">
    <location>
        <begin position="23"/>
        <end position="155"/>
    </location>
</feature>
<evidence type="ECO:0000256" key="1">
    <source>
        <dbReference type="SAM" id="SignalP"/>
    </source>
</evidence>
<accession>A0A0J8Y1L9</accession>
<feature type="signal peptide" evidence="1">
    <location>
        <begin position="1"/>
        <end position="22"/>
    </location>
</feature>
<evidence type="ECO:0000313" key="3">
    <source>
        <dbReference type="Proteomes" id="UP000240481"/>
    </source>
</evidence>
<reference evidence="2 3" key="1">
    <citation type="submission" date="2018-01" db="EMBL/GenBank/DDBJ databases">
        <title>Whole genome sequencing of Histamine producing bacteria.</title>
        <authorList>
            <person name="Butler K."/>
        </authorList>
    </citation>
    <scope>NUCLEOTIDE SEQUENCE [LARGE SCALE GENOMIC DNA]</scope>
    <source>
        <strain evidence="2 3">DSM 24669</strain>
    </source>
</reference>
<evidence type="ECO:0000313" key="2">
    <source>
        <dbReference type="EMBL" id="PSW24965.1"/>
    </source>
</evidence>
<keyword evidence="3" id="KW-1185">Reference proteome</keyword>